<dbReference type="InterPro" id="IPR015864">
    <property type="entry name" value="FAD_synthase"/>
</dbReference>
<dbReference type="GO" id="GO:0009398">
    <property type="term" value="P:FMN biosynthetic process"/>
    <property type="evidence" value="ECO:0007669"/>
    <property type="project" value="UniProtKB-UniRule"/>
</dbReference>
<dbReference type="STRING" id="1423719.FC66_GL000300"/>
<evidence type="ECO:0000256" key="6">
    <source>
        <dbReference type="ARBA" id="ARBA00022695"/>
    </source>
</evidence>
<comment type="catalytic activity">
    <reaction evidence="13 14">
        <text>FMN + ATP + H(+) = FAD + diphosphate</text>
        <dbReference type="Rhea" id="RHEA:17237"/>
        <dbReference type="ChEBI" id="CHEBI:15378"/>
        <dbReference type="ChEBI" id="CHEBI:30616"/>
        <dbReference type="ChEBI" id="CHEBI:33019"/>
        <dbReference type="ChEBI" id="CHEBI:57692"/>
        <dbReference type="ChEBI" id="CHEBI:58210"/>
        <dbReference type="EC" id="2.7.7.2"/>
    </reaction>
</comment>
<dbReference type="Pfam" id="PF01687">
    <property type="entry name" value="Flavokinase"/>
    <property type="match status" value="1"/>
</dbReference>
<proteinExistence type="inferred from homology"/>
<dbReference type="Pfam" id="PF06574">
    <property type="entry name" value="FAD_syn"/>
    <property type="match status" value="1"/>
</dbReference>
<dbReference type="SUPFAM" id="SSF52374">
    <property type="entry name" value="Nucleotidylyl transferase"/>
    <property type="match status" value="1"/>
</dbReference>
<keyword evidence="8 14" id="KW-0418">Kinase</keyword>
<dbReference type="EC" id="2.7.1.26" evidence="14"/>
<organism evidence="16 17">
    <name type="scientific">Dellaglioa algida DSM 15638</name>
    <dbReference type="NCBI Taxonomy" id="1423719"/>
    <lineage>
        <taxon>Bacteria</taxon>
        <taxon>Bacillati</taxon>
        <taxon>Bacillota</taxon>
        <taxon>Bacilli</taxon>
        <taxon>Lactobacillales</taxon>
        <taxon>Lactobacillaceae</taxon>
        <taxon>Dellaglioa</taxon>
    </lineage>
</organism>
<dbReference type="GO" id="GO:0006747">
    <property type="term" value="P:FAD biosynthetic process"/>
    <property type="evidence" value="ECO:0007669"/>
    <property type="project" value="UniProtKB-UniRule"/>
</dbReference>
<dbReference type="Gene3D" id="2.40.30.30">
    <property type="entry name" value="Riboflavin kinase-like"/>
    <property type="match status" value="1"/>
</dbReference>
<comment type="pathway">
    <text evidence="2 14">Cofactor biosynthesis; FMN biosynthesis; FMN from riboflavin (ATP route): step 1/1.</text>
</comment>
<keyword evidence="11" id="KW-0511">Multifunctional enzyme</keyword>
<feature type="domain" description="Riboflavin kinase" evidence="15">
    <location>
        <begin position="186"/>
        <end position="311"/>
    </location>
</feature>
<keyword evidence="9 14" id="KW-0274">FAD</keyword>
<evidence type="ECO:0000313" key="17">
    <source>
        <dbReference type="Proteomes" id="UP000051450"/>
    </source>
</evidence>
<dbReference type="EMBL" id="AZDI01000001">
    <property type="protein sequence ID" value="KRK46676.1"/>
    <property type="molecule type" value="Genomic_DNA"/>
</dbReference>
<dbReference type="Proteomes" id="UP000051450">
    <property type="component" value="Unassembled WGS sequence"/>
</dbReference>
<evidence type="ECO:0000256" key="12">
    <source>
        <dbReference type="ARBA" id="ARBA00047880"/>
    </source>
</evidence>
<dbReference type="PANTHER" id="PTHR22749:SF6">
    <property type="entry name" value="RIBOFLAVIN KINASE"/>
    <property type="match status" value="1"/>
</dbReference>
<evidence type="ECO:0000256" key="5">
    <source>
        <dbReference type="ARBA" id="ARBA00022679"/>
    </source>
</evidence>
<dbReference type="GO" id="GO:0005524">
    <property type="term" value="F:ATP binding"/>
    <property type="evidence" value="ECO:0007669"/>
    <property type="project" value="UniProtKB-UniRule"/>
</dbReference>
<dbReference type="InterPro" id="IPR002606">
    <property type="entry name" value="Riboflavin_kinase_bac"/>
</dbReference>
<sequence>MKVIYLTEPYDPKEIDDEAISLAMGFFDGVHLGHQKVILKAKQKANEKKIKLAVMTFDKHPSVQFQKKPERSIKYLTSMEKKISLMEGLGVDIFYILTLNNDLASLTPQDFVTKYMIDLHAQVVVAGFDYTYGKKDIANMDTLAKYAHQQFEVVTVPELISEDQKISSTRIRAAIDKGQINDVNRLLGYEYQTIGEVVHGEARGRELGFPTLNLEFNEHIRIPGPGIYVTRVQVSGVWYRGMASIGYNVTFGQDRELTVEINLFDFNEMIYGQQVTVEWLSYLRSEIKFDGIDGLISQLNQDKKMTIAYFN</sequence>
<dbReference type="GO" id="GO:0009231">
    <property type="term" value="P:riboflavin biosynthetic process"/>
    <property type="evidence" value="ECO:0007669"/>
    <property type="project" value="InterPro"/>
</dbReference>
<comment type="catalytic activity">
    <reaction evidence="12 14">
        <text>riboflavin + ATP = FMN + ADP + H(+)</text>
        <dbReference type="Rhea" id="RHEA:14357"/>
        <dbReference type="ChEBI" id="CHEBI:15378"/>
        <dbReference type="ChEBI" id="CHEBI:30616"/>
        <dbReference type="ChEBI" id="CHEBI:57986"/>
        <dbReference type="ChEBI" id="CHEBI:58210"/>
        <dbReference type="ChEBI" id="CHEBI:456216"/>
        <dbReference type="EC" id="2.7.1.26"/>
    </reaction>
</comment>
<keyword evidence="10 14" id="KW-0067">ATP-binding</keyword>
<keyword evidence="17" id="KW-1185">Reference proteome</keyword>
<dbReference type="AlphaFoldDB" id="A0A0R1HSI2"/>
<comment type="pathway">
    <text evidence="1 14">Cofactor biosynthesis; FAD biosynthesis; FAD from FMN: step 1/1.</text>
</comment>
<dbReference type="NCBIfam" id="TIGR00083">
    <property type="entry name" value="ribF"/>
    <property type="match status" value="1"/>
</dbReference>
<reference evidence="16 17" key="1">
    <citation type="journal article" date="2015" name="Genome Announc.">
        <title>Expanding the biotechnology potential of lactobacilli through comparative genomics of 213 strains and associated genera.</title>
        <authorList>
            <person name="Sun Z."/>
            <person name="Harris H.M."/>
            <person name="McCann A."/>
            <person name="Guo C."/>
            <person name="Argimon S."/>
            <person name="Zhang W."/>
            <person name="Yang X."/>
            <person name="Jeffery I.B."/>
            <person name="Cooney J.C."/>
            <person name="Kagawa T.F."/>
            <person name="Liu W."/>
            <person name="Song Y."/>
            <person name="Salvetti E."/>
            <person name="Wrobel A."/>
            <person name="Rasinkangas P."/>
            <person name="Parkhill J."/>
            <person name="Rea M.C."/>
            <person name="O'Sullivan O."/>
            <person name="Ritari J."/>
            <person name="Douillard F.P."/>
            <person name="Paul Ross R."/>
            <person name="Yang R."/>
            <person name="Briner A.E."/>
            <person name="Felis G.E."/>
            <person name="de Vos W.M."/>
            <person name="Barrangou R."/>
            <person name="Klaenhammer T.R."/>
            <person name="Caufield P.W."/>
            <person name="Cui Y."/>
            <person name="Zhang H."/>
            <person name="O'Toole P.W."/>
        </authorList>
    </citation>
    <scope>NUCLEOTIDE SEQUENCE [LARGE SCALE GENOMIC DNA]</scope>
    <source>
        <strain evidence="16 17">DSM 15638</strain>
    </source>
</reference>
<dbReference type="UniPathway" id="UPA00277">
    <property type="reaction ID" value="UER00407"/>
</dbReference>
<dbReference type="UniPathway" id="UPA00276">
    <property type="reaction ID" value="UER00406"/>
</dbReference>
<dbReference type="NCBIfam" id="NF004162">
    <property type="entry name" value="PRK05627.1-5"/>
    <property type="match status" value="1"/>
</dbReference>
<comment type="caution">
    <text evidence="16">The sequence shown here is derived from an EMBL/GenBank/DDBJ whole genome shotgun (WGS) entry which is preliminary data.</text>
</comment>
<evidence type="ECO:0000259" key="15">
    <source>
        <dbReference type="SMART" id="SM00904"/>
    </source>
</evidence>
<keyword evidence="5 14" id="KW-0808">Transferase</keyword>
<dbReference type="SUPFAM" id="SSF82114">
    <property type="entry name" value="Riboflavin kinase-like"/>
    <property type="match status" value="1"/>
</dbReference>
<dbReference type="InterPro" id="IPR015865">
    <property type="entry name" value="Riboflavin_kinase_bac/euk"/>
</dbReference>
<protein>
    <recommendedName>
        <fullName evidence="14">Riboflavin biosynthesis protein</fullName>
    </recommendedName>
    <domain>
        <recommendedName>
            <fullName evidence="14">Riboflavin kinase</fullName>
            <ecNumber evidence="14">2.7.1.26</ecNumber>
        </recommendedName>
        <alternativeName>
            <fullName evidence="14">Flavokinase</fullName>
        </alternativeName>
    </domain>
    <domain>
        <recommendedName>
            <fullName evidence="14">FMN adenylyltransferase</fullName>
            <ecNumber evidence="14">2.7.7.2</ecNumber>
        </recommendedName>
        <alternativeName>
            <fullName evidence="14">FAD pyrophosphorylase</fullName>
        </alternativeName>
        <alternativeName>
            <fullName evidence="14">FAD synthase</fullName>
        </alternativeName>
    </domain>
</protein>
<gene>
    <name evidence="16" type="ORF">FC66_GL000300</name>
</gene>
<dbReference type="FunFam" id="3.40.50.620:FF:000021">
    <property type="entry name" value="Riboflavin biosynthesis protein"/>
    <property type="match status" value="1"/>
</dbReference>
<dbReference type="InterPro" id="IPR014729">
    <property type="entry name" value="Rossmann-like_a/b/a_fold"/>
</dbReference>
<comment type="similarity">
    <text evidence="14">Belongs to the ribF family.</text>
</comment>
<dbReference type="PANTHER" id="PTHR22749">
    <property type="entry name" value="RIBOFLAVIN KINASE/FMN ADENYLYLTRANSFERASE"/>
    <property type="match status" value="1"/>
</dbReference>
<dbReference type="OrthoDB" id="9803667at2"/>
<keyword evidence="7 14" id="KW-0547">Nucleotide-binding</keyword>
<evidence type="ECO:0000256" key="9">
    <source>
        <dbReference type="ARBA" id="ARBA00022827"/>
    </source>
</evidence>
<dbReference type="SMART" id="SM00904">
    <property type="entry name" value="Flavokinase"/>
    <property type="match status" value="1"/>
</dbReference>
<dbReference type="PIRSF" id="PIRSF004491">
    <property type="entry name" value="FAD_Synth"/>
    <property type="match status" value="1"/>
</dbReference>
<evidence type="ECO:0000256" key="2">
    <source>
        <dbReference type="ARBA" id="ARBA00005201"/>
    </source>
</evidence>
<evidence type="ECO:0000313" key="16">
    <source>
        <dbReference type="EMBL" id="KRK46676.1"/>
    </source>
</evidence>
<dbReference type="GO" id="GO:0003919">
    <property type="term" value="F:FMN adenylyltransferase activity"/>
    <property type="evidence" value="ECO:0007669"/>
    <property type="project" value="UniProtKB-UniRule"/>
</dbReference>
<accession>A0A0R1HSI2</accession>
<evidence type="ECO:0000256" key="8">
    <source>
        <dbReference type="ARBA" id="ARBA00022777"/>
    </source>
</evidence>
<dbReference type="GO" id="GO:0008531">
    <property type="term" value="F:riboflavin kinase activity"/>
    <property type="evidence" value="ECO:0007669"/>
    <property type="project" value="UniProtKB-UniRule"/>
</dbReference>
<dbReference type="PATRIC" id="fig|1423719.4.peg.303"/>
<keyword evidence="6 14" id="KW-0548">Nucleotidyltransferase</keyword>
<dbReference type="RefSeq" id="WP_057973615.1">
    <property type="nucleotide sequence ID" value="NZ_AZDI01000001.1"/>
</dbReference>
<dbReference type="CDD" id="cd02064">
    <property type="entry name" value="FAD_synthetase_N"/>
    <property type="match status" value="1"/>
</dbReference>
<name>A0A0R1HSI2_9LACO</name>
<dbReference type="InterPro" id="IPR023468">
    <property type="entry name" value="Riboflavin_kinase"/>
</dbReference>
<evidence type="ECO:0000256" key="10">
    <source>
        <dbReference type="ARBA" id="ARBA00022840"/>
    </source>
</evidence>
<evidence type="ECO:0000256" key="11">
    <source>
        <dbReference type="ARBA" id="ARBA00023268"/>
    </source>
</evidence>
<dbReference type="NCBIfam" id="TIGR00125">
    <property type="entry name" value="cyt_tran_rel"/>
    <property type="match status" value="1"/>
</dbReference>
<dbReference type="InterPro" id="IPR023465">
    <property type="entry name" value="Riboflavin_kinase_dom_sf"/>
</dbReference>
<keyword evidence="4 14" id="KW-0288">FMN</keyword>
<evidence type="ECO:0000256" key="13">
    <source>
        <dbReference type="ARBA" id="ARBA00049494"/>
    </source>
</evidence>
<evidence type="ECO:0000256" key="14">
    <source>
        <dbReference type="PIRNR" id="PIRNR004491"/>
    </source>
</evidence>
<evidence type="ECO:0000256" key="3">
    <source>
        <dbReference type="ARBA" id="ARBA00022630"/>
    </source>
</evidence>
<keyword evidence="3 14" id="KW-0285">Flavoprotein</keyword>
<dbReference type="Gene3D" id="3.40.50.620">
    <property type="entry name" value="HUPs"/>
    <property type="match status" value="1"/>
</dbReference>
<dbReference type="EC" id="2.7.7.2" evidence="14"/>
<dbReference type="InterPro" id="IPR004821">
    <property type="entry name" value="Cyt_trans-like"/>
</dbReference>
<evidence type="ECO:0000256" key="7">
    <source>
        <dbReference type="ARBA" id="ARBA00022741"/>
    </source>
</evidence>
<evidence type="ECO:0000256" key="4">
    <source>
        <dbReference type="ARBA" id="ARBA00022643"/>
    </source>
</evidence>
<evidence type="ECO:0000256" key="1">
    <source>
        <dbReference type="ARBA" id="ARBA00004726"/>
    </source>
</evidence>